<evidence type="ECO:0000313" key="1">
    <source>
        <dbReference type="EMBL" id="AVO23669.1"/>
    </source>
</evidence>
<keyword evidence="2" id="KW-1185">Reference proteome</keyword>
<name>A0A3S7HID7_9CAUD</name>
<organism evidence="1 2">
    <name type="scientific">Xanthomonas phage XPP1</name>
    <dbReference type="NCBI Taxonomy" id="2099853"/>
    <lineage>
        <taxon>Viruses</taxon>
        <taxon>Duplodnaviria</taxon>
        <taxon>Heunggongvirae</taxon>
        <taxon>Uroviricota</taxon>
        <taxon>Caudoviricetes</taxon>
        <taxon>Kantovirinae</taxon>
        <taxon>Tsukubavirus</taxon>
        <taxon>Tsukubavirus XPP1</taxon>
    </lineage>
</organism>
<evidence type="ECO:0000313" key="2">
    <source>
        <dbReference type="Proteomes" id="UP000289438"/>
    </source>
</evidence>
<dbReference type="EMBL" id="MG944227">
    <property type="protein sequence ID" value="AVO23669.1"/>
    <property type="molecule type" value="Genomic_DNA"/>
</dbReference>
<dbReference type="GeneID" id="64408804"/>
<dbReference type="Proteomes" id="UP000289438">
    <property type="component" value="Segment"/>
</dbReference>
<dbReference type="KEGG" id="vg:64408804"/>
<proteinExistence type="predicted"/>
<dbReference type="InterPro" id="IPR025127">
    <property type="entry name" value="DUF4054"/>
</dbReference>
<accession>A0A3S7HID7</accession>
<dbReference type="Pfam" id="PF13262">
    <property type="entry name" value="DUF4054"/>
    <property type="match status" value="1"/>
</dbReference>
<evidence type="ECO:0008006" key="3">
    <source>
        <dbReference type="Google" id="ProtNLM"/>
    </source>
</evidence>
<protein>
    <recommendedName>
        <fullName evidence="3">DUF4054 domain-containing protein</fullName>
    </recommendedName>
</protein>
<dbReference type="RefSeq" id="YP_010052435.1">
    <property type="nucleotide sequence ID" value="NC_054458.1"/>
</dbReference>
<sequence length="167" mass="17513">MAVVVFDPTAFKLVYPEFVAVPDARLTALFNLVGYTILDNTDASVIVDPLRRAPLLDLLVAHMLALFGYVNADGSITPGAGTVGRVANASEGSVSTSLAYSTPSGAGEAWFTQTPYGAMYWAMSAPFRSFHYVAAGLSGVGYSQDYLSTFAGVETRLGNNSGTPNGV</sequence>
<reference evidence="1 2" key="1">
    <citation type="submission" date="2018-02" db="EMBL/GenBank/DDBJ databases">
        <title>Isolation, characterization and comparative genomics of Xanthomonas oryzae pv. oryzae bacteriophages.</title>
        <authorList>
            <person name="Varga I."/>
            <person name="Molnar J."/>
            <person name="Gazdag A."/>
            <person name="Szucs D."/>
            <person name="Doffkay Z."/>
            <person name="Valappil S.K."/>
            <person name="Papp S."/>
            <person name="Pinter R."/>
            <person name="Vera Cruz C.M."/>
            <person name="Ricardo O."/>
            <person name="Vizi T."/>
            <person name="Schneider G."/>
            <person name="Rakhely G."/>
            <person name="Kovacs T."/>
        </authorList>
    </citation>
    <scope>NUCLEOTIDE SEQUENCE [LARGE SCALE GENOMIC DNA]</scope>
</reference>